<protein>
    <recommendedName>
        <fullName evidence="2">FHA domain-containing protein</fullName>
    </recommendedName>
</protein>
<dbReference type="SUPFAM" id="SSF49879">
    <property type="entry name" value="SMAD/FHA domain"/>
    <property type="match status" value="1"/>
</dbReference>
<dbReference type="PROSITE" id="PS50006">
    <property type="entry name" value="FHA_DOMAIN"/>
    <property type="match status" value="1"/>
</dbReference>
<dbReference type="PANTHER" id="PTHR15715:SF37">
    <property type="entry name" value="LD47843P"/>
    <property type="match status" value="1"/>
</dbReference>
<dbReference type="AlphaFoldDB" id="A0A226DCQ5"/>
<dbReference type="Gene3D" id="2.60.200.20">
    <property type="match status" value="1"/>
</dbReference>
<reference evidence="3 4" key="1">
    <citation type="submission" date="2015-12" db="EMBL/GenBank/DDBJ databases">
        <title>The genome of Folsomia candida.</title>
        <authorList>
            <person name="Faddeeva A."/>
            <person name="Derks M.F."/>
            <person name="Anvar Y."/>
            <person name="Smit S."/>
            <person name="Van Straalen N."/>
            <person name="Roelofs D."/>
        </authorList>
    </citation>
    <scope>NUCLEOTIDE SEQUENCE [LARGE SCALE GENOMIC DNA]</scope>
    <source>
        <strain evidence="3 4">VU population</strain>
        <tissue evidence="3">Whole body</tissue>
    </source>
</reference>
<dbReference type="InterPro" id="IPR051176">
    <property type="entry name" value="Cent_Immune-Sig_Mod"/>
</dbReference>
<dbReference type="STRING" id="158441.A0A226DCQ5"/>
<dbReference type="OrthoDB" id="5822793at2759"/>
<dbReference type="InterPro" id="IPR000253">
    <property type="entry name" value="FHA_dom"/>
</dbReference>
<accession>A0A226DCQ5</accession>
<feature type="region of interest" description="Disordered" evidence="1">
    <location>
        <begin position="63"/>
        <end position="84"/>
    </location>
</feature>
<evidence type="ECO:0000256" key="1">
    <source>
        <dbReference type="SAM" id="MobiDB-lite"/>
    </source>
</evidence>
<evidence type="ECO:0000313" key="3">
    <source>
        <dbReference type="EMBL" id="OXA42614.1"/>
    </source>
</evidence>
<dbReference type="EMBL" id="LNIX01000025">
    <property type="protein sequence ID" value="OXA42614.1"/>
    <property type="molecule type" value="Genomic_DNA"/>
</dbReference>
<evidence type="ECO:0000259" key="2">
    <source>
        <dbReference type="PROSITE" id="PS50006"/>
    </source>
</evidence>
<evidence type="ECO:0000313" key="4">
    <source>
        <dbReference type="Proteomes" id="UP000198287"/>
    </source>
</evidence>
<comment type="caution">
    <text evidence="3">The sequence shown here is derived from an EMBL/GenBank/DDBJ whole genome shotgun (WGS) entry which is preliminary data.</text>
</comment>
<name>A0A226DCQ5_FOLCA</name>
<keyword evidence="4" id="KW-1185">Reference proteome</keyword>
<dbReference type="Proteomes" id="UP000198287">
    <property type="component" value="Unassembled WGS sequence"/>
</dbReference>
<organism evidence="3 4">
    <name type="scientific">Folsomia candida</name>
    <name type="common">Springtail</name>
    <dbReference type="NCBI Taxonomy" id="158441"/>
    <lineage>
        <taxon>Eukaryota</taxon>
        <taxon>Metazoa</taxon>
        <taxon>Ecdysozoa</taxon>
        <taxon>Arthropoda</taxon>
        <taxon>Hexapoda</taxon>
        <taxon>Collembola</taxon>
        <taxon>Entomobryomorpha</taxon>
        <taxon>Isotomoidea</taxon>
        <taxon>Isotomidae</taxon>
        <taxon>Proisotominae</taxon>
        <taxon>Folsomia</taxon>
    </lineage>
</organism>
<sequence length="148" mass="16469">MVRTRRAGSKSGVEDGDVDWAKFLYDDGDQLVTEEVSVIPKNIVAERRKRLEGLLSKRGDELETCVDDSDGGGDGDTKSSRTISPSVDKRHAVLCFDPNADSFSLKDLNTTNGTFLNNRRISSDRPETLNNMDLLRFGFDILFHTTPT</sequence>
<proteinExistence type="predicted"/>
<feature type="compositionally biased region" description="Acidic residues" evidence="1">
    <location>
        <begin position="63"/>
        <end position="73"/>
    </location>
</feature>
<gene>
    <name evidence="3" type="ORF">Fcan01_22489</name>
</gene>
<dbReference type="PANTHER" id="PTHR15715">
    <property type="entry name" value="CENTROSOMAL PROTEIN OF 170 KDA"/>
    <property type="match status" value="1"/>
</dbReference>
<feature type="domain" description="FHA" evidence="2">
    <location>
        <begin position="84"/>
        <end position="121"/>
    </location>
</feature>
<dbReference type="InterPro" id="IPR008984">
    <property type="entry name" value="SMAD_FHA_dom_sf"/>
</dbReference>
<dbReference type="Pfam" id="PF00498">
    <property type="entry name" value="FHA"/>
    <property type="match status" value="1"/>
</dbReference>